<evidence type="ECO:0000313" key="2">
    <source>
        <dbReference type="Proteomes" id="UP000248817"/>
    </source>
</evidence>
<proteinExistence type="predicted"/>
<dbReference type="EMBL" id="KZ825476">
    <property type="protein sequence ID" value="PYI34370.1"/>
    <property type="molecule type" value="Genomic_DNA"/>
</dbReference>
<gene>
    <name evidence="1" type="ORF">BP00DRAFT_443705</name>
</gene>
<organism evidence="1 2">
    <name type="scientific">Aspergillus indologenus CBS 114.80</name>
    <dbReference type="NCBI Taxonomy" id="1450541"/>
    <lineage>
        <taxon>Eukaryota</taxon>
        <taxon>Fungi</taxon>
        <taxon>Dikarya</taxon>
        <taxon>Ascomycota</taxon>
        <taxon>Pezizomycotina</taxon>
        <taxon>Eurotiomycetes</taxon>
        <taxon>Eurotiomycetidae</taxon>
        <taxon>Eurotiales</taxon>
        <taxon>Aspergillaceae</taxon>
        <taxon>Aspergillus</taxon>
        <taxon>Aspergillus subgen. Circumdati</taxon>
    </lineage>
</organism>
<name>A0A2V5IZ55_9EURO</name>
<dbReference type="Proteomes" id="UP000248817">
    <property type="component" value="Unassembled WGS sequence"/>
</dbReference>
<reference evidence="1 2" key="1">
    <citation type="submission" date="2018-02" db="EMBL/GenBank/DDBJ databases">
        <title>The genomes of Aspergillus section Nigri reveals drivers in fungal speciation.</title>
        <authorList>
            <consortium name="DOE Joint Genome Institute"/>
            <person name="Vesth T.C."/>
            <person name="Nybo J."/>
            <person name="Theobald S."/>
            <person name="Brandl J."/>
            <person name="Frisvad J.C."/>
            <person name="Nielsen K.F."/>
            <person name="Lyhne E.K."/>
            <person name="Kogle M.E."/>
            <person name="Kuo A."/>
            <person name="Riley R."/>
            <person name="Clum A."/>
            <person name="Nolan M."/>
            <person name="Lipzen A."/>
            <person name="Salamov A."/>
            <person name="Henrissat B."/>
            <person name="Wiebenga A."/>
            <person name="De vries R.P."/>
            <person name="Grigoriev I.V."/>
            <person name="Mortensen U.H."/>
            <person name="Andersen M.R."/>
            <person name="Baker S.E."/>
        </authorList>
    </citation>
    <scope>NUCLEOTIDE SEQUENCE [LARGE SCALE GENOMIC DNA]</scope>
    <source>
        <strain evidence="1 2">CBS 114.80</strain>
    </source>
</reference>
<accession>A0A2V5IZ55</accession>
<keyword evidence="2" id="KW-1185">Reference proteome</keyword>
<evidence type="ECO:0000313" key="1">
    <source>
        <dbReference type="EMBL" id="PYI34370.1"/>
    </source>
</evidence>
<sequence>MSLSELPPERLLIVVESLPSKKAIHSLVQTYQSLLFQLDPYLYRYHVRKGDVSAWKHAAVNNHPGVVRKLLDAGAILYDSTRWYESGSTSAPIPTTPSLLRRSTTTPAWWMRLSISAADSITRFRWAVPILGAARIVIKNDGFDPEVQAALDCAVAKYDFESVVAPLKVEGLEV</sequence>
<protein>
    <submittedName>
        <fullName evidence="1">Uncharacterized protein</fullName>
    </submittedName>
</protein>
<dbReference type="AlphaFoldDB" id="A0A2V5IZ55"/>